<dbReference type="EMBL" id="JAOQKE010000017">
    <property type="protein sequence ID" value="MCU6726050.1"/>
    <property type="molecule type" value="Genomic_DNA"/>
</dbReference>
<accession>A0ABT2SP55</accession>
<sequence>MFNKYTSEILKELQECLSRGSTVEFTTICQYIDLAEKIFVAGMGRTGYVMRGFAMRLAQAGYEVYWIGDTNTTAARKGDLLIIGSGSGETETLRGYTKKAKELQIPIVVFTTCRKSALYADATVPVVIHADAKFKDGIEKQSVQPMGSLFEETLFITLEALVLQLMGERGISEKELRKRHANFE</sequence>
<reference evidence="3 4" key="1">
    <citation type="journal article" date="2021" name="ISME Commun">
        <title>Automated analysis of genomic sequences facilitates high-throughput and comprehensive description of bacteria.</title>
        <authorList>
            <person name="Hitch T.C.A."/>
        </authorList>
    </citation>
    <scope>NUCLEOTIDE SEQUENCE [LARGE SCALE GENOMIC DNA]</scope>
    <source>
        <strain evidence="3 4">Sanger_29</strain>
    </source>
</reference>
<evidence type="ECO:0000256" key="1">
    <source>
        <dbReference type="ARBA" id="ARBA00009235"/>
    </source>
</evidence>
<dbReference type="SUPFAM" id="SSF53697">
    <property type="entry name" value="SIS domain"/>
    <property type="match status" value="1"/>
</dbReference>
<proteinExistence type="inferred from homology"/>
<dbReference type="Proteomes" id="UP001652338">
    <property type="component" value="Unassembled WGS sequence"/>
</dbReference>
<protein>
    <submittedName>
        <fullName evidence="3">SIS domain-containing protein</fullName>
    </submittedName>
</protein>
<organism evidence="3 4">
    <name type="scientific">Muricoprocola aceti</name>
    <dbReference type="NCBI Taxonomy" id="2981772"/>
    <lineage>
        <taxon>Bacteria</taxon>
        <taxon>Bacillati</taxon>
        <taxon>Bacillota</taxon>
        <taxon>Clostridia</taxon>
        <taxon>Lachnospirales</taxon>
        <taxon>Lachnospiraceae</taxon>
        <taxon>Muricoprocola</taxon>
    </lineage>
</organism>
<name>A0ABT2SP55_9FIRM</name>
<evidence type="ECO:0000313" key="4">
    <source>
        <dbReference type="Proteomes" id="UP001652338"/>
    </source>
</evidence>
<dbReference type="Pfam" id="PF01380">
    <property type="entry name" value="SIS"/>
    <property type="match status" value="1"/>
</dbReference>
<dbReference type="Gene3D" id="3.40.50.10490">
    <property type="entry name" value="Glucose-6-phosphate isomerase like protein, domain 1"/>
    <property type="match status" value="1"/>
</dbReference>
<dbReference type="InterPro" id="IPR001347">
    <property type="entry name" value="SIS_dom"/>
</dbReference>
<dbReference type="PANTHER" id="PTHR43443">
    <property type="entry name" value="3-HEXULOSE-6-PHOSPHATE ISOMERASE"/>
    <property type="match status" value="1"/>
</dbReference>
<dbReference type="InterPro" id="IPR046348">
    <property type="entry name" value="SIS_dom_sf"/>
</dbReference>
<dbReference type="NCBIfam" id="TIGR03127">
    <property type="entry name" value="RuMP_HxlB"/>
    <property type="match status" value="1"/>
</dbReference>
<dbReference type="InterPro" id="IPR017552">
    <property type="entry name" value="PHI/rmpB"/>
</dbReference>
<dbReference type="RefSeq" id="WP_262655307.1">
    <property type="nucleotide sequence ID" value="NZ_JAOQKE010000017.1"/>
</dbReference>
<evidence type="ECO:0000259" key="2">
    <source>
        <dbReference type="PROSITE" id="PS51464"/>
    </source>
</evidence>
<keyword evidence="4" id="KW-1185">Reference proteome</keyword>
<dbReference type="PROSITE" id="PS51464">
    <property type="entry name" value="SIS"/>
    <property type="match status" value="1"/>
</dbReference>
<comment type="similarity">
    <text evidence="1">Belongs to the SIS family. PHI subfamily.</text>
</comment>
<dbReference type="CDD" id="cd05005">
    <property type="entry name" value="SIS_PHI"/>
    <property type="match status" value="1"/>
</dbReference>
<comment type="caution">
    <text evidence="3">The sequence shown here is derived from an EMBL/GenBank/DDBJ whole genome shotgun (WGS) entry which is preliminary data.</text>
</comment>
<evidence type="ECO:0000313" key="3">
    <source>
        <dbReference type="EMBL" id="MCU6726050.1"/>
    </source>
</evidence>
<dbReference type="PANTHER" id="PTHR43443:SF1">
    <property type="entry name" value="3-HEXULOSE-6-PHOSPHATE ISOMERASE"/>
    <property type="match status" value="1"/>
</dbReference>
<gene>
    <name evidence="3" type="ORF">OCV47_11985</name>
</gene>
<feature type="domain" description="SIS" evidence="2">
    <location>
        <begin position="28"/>
        <end position="171"/>
    </location>
</feature>